<dbReference type="Pfam" id="PF02076">
    <property type="entry name" value="STE3"/>
    <property type="match status" value="1"/>
</dbReference>
<dbReference type="PANTHER" id="PTHR28097:SF1">
    <property type="entry name" value="PHEROMONE A FACTOR RECEPTOR"/>
    <property type="match status" value="1"/>
</dbReference>
<dbReference type="InterPro" id="IPR000481">
    <property type="entry name" value="GPCR_Pheromne_B_alpha_rcpt"/>
</dbReference>
<keyword evidence="13" id="KW-1185">Reference proteome</keyword>
<evidence type="ECO:0000256" key="2">
    <source>
        <dbReference type="ARBA" id="ARBA00011085"/>
    </source>
</evidence>
<evidence type="ECO:0000256" key="5">
    <source>
        <dbReference type="ARBA" id="ARBA00022989"/>
    </source>
</evidence>
<protein>
    <submittedName>
        <fullName evidence="12">A-factor receptor</fullName>
    </submittedName>
</protein>
<dbReference type="CDD" id="cd14966">
    <property type="entry name" value="7tmD_STE3"/>
    <property type="match status" value="1"/>
</dbReference>
<comment type="similarity">
    <text evidence="2">Belongs to the G-protein coupled receptor 4 family.</text>
</comment>
<dbReference type="Proteomes" id="UP001498398">
    <property type="component" value="Unassembled WGS sequence"/>
</dbReference>
<evidence type="ECO:0000256" key="4">
    <source>
        <dbReference type="ARBA" id="ARBA00022692"/>
    </source>
</evidence>
<evidence type="ECO:0000256" key="3">
    <source>
        <dbReference type="ARBA" id="ARBA00022507"/>
    </source>
</evidence>
<dbReference type="PRINTS" id="PR00901">
    <property type="entry name" value="PHEROMONEBAR"/>
</dbReference>
<keyword evidence="9" id="KW-0807">Transducer</keyword>
<feature type="transmembrane region" description="Helical" evidence="11">
    <location>
        <begin position="6"/>
        <end position="24"/>
    </location>
</feature>
<feature type="transmembrane region" description="Helical" evidence="11">
    <location>
        <begin position="162"/>
        <end position="184"/>
    </location>
</feature>
<accession>A0ABR1IKD1</accession>
<proteinExistence type="inferred from homology"/>
<feature type="compositionally biased region" description="Low complexity" evidence="10">
    <location>
        <begin position="388"/>
        <end position="403"/>
    </location>
</feature>
<comment type="subcellular location">
    <subcellularLocation>
        <location evidence="1">Membrane</location>
        <topology evidence="1">Multi-pass membrane protein</topology>
    </subcellularLocation>
</comment>
<keyword evidence="5 11" id="KW-1133">Transmembrane helix</keyword>
<evidence type="ECO:0000256" key="11">
    <source>
        <dbReference type="SAM" id="Phobius"/>
    </source>
</evidence>
<gene>
    <name evidence="12" type="primary">STE3_3</name>
    <name evidence="12" type="ORF">VKT23_019820</name>
</gene>
<feature type="transmembrane region" description="Helical" evidence="11">
    <location>
        <begin position="272"/>
        <end position="291"/>
    </location>
</feature>
<feature type="compositionally biased region" description="Polar residues" evidence="10">
    <location>
        <begin position="414"/>
        <end position="423"/>
    </location>
</feature>
<evidence type="ECO:0000256" key="10">
    <source>
        <dbReference type="SAM" id="MobiDB-lite"/>
    </source>
</evidence>
<name>A0ABR1IKD1_9AGAR</name>
<evidence type="ECO:0000313" key="13">
    <source>
        <dbReference type="Proteomes" id="UP001498398"/>
    </source>
</evidence>
<evidence type="ECO:0000256" key="7">
    <source>
        <dbReference type="ARBA" id="ARBA00023136"/>
    </source>
</evidence>
<dbReference type="InterPro" id="IPR001499">
    <property type="entry name" value="GPCR_STE3"/>
</dbReference>
<evidence type="ECO:0000256" key="9">
    <source>
        <dbReference type="ARBA" id="ARBA00023224"/>
    </source>
</evidence>
<feature type="compositionally biased region" description="Basic and acidic residues" evidence="10">
    <location>
        <begin position="404"/>
        <end position="413"/>
    </location>
</feature>
<keyword evidence="3" id="KW-0589">Pheromone response</keyword>
<feature type="transmembrane region" description="Helical" evidence="11">
    <location>
        <begin position="36"/>
        <end position="55"/>
    </location>
</feature>
<keyword evidence="6" id="KW-0297">G-protein coupled receptor</keyword>
<feature type="transmembrane region" description="Helical" evidence="11">
    <location>
        <begin position="205"/>
        <end position="228"/>
    </location>
</feature>
<evidence type="ECO:0000313" key="12">
    <source>
        <dbReference type="EMBL" id="KAK7435127.1"/>
    </source>
</evidence>
<dbReference type="PRINTS" id="PR00899">
    <property type="entry name" value="GPCRSTE3"/>
</dbReference>
<keyword evidence="7 11" id="KW-0472">Membrane</keyword>
<dbReference type="PANTHER" id="PTHR28097">
    <property type="entry name" value="PHEROMONE A FACTOR RECEPTOR"/>
    <property type="match status" value="1"/>
</dbReference>
<evidence type="ECO:0000256" key="6">
    <source>
        <dbReference type="ARBA" id="ARBA00023040"/>
    </source>
</evidence>
<sequence>MYDPTYPAFPIMAFIGFVLVLIPFPWHLQAWNSGTCLFMAWMALGCLNAFVNSIVWRNDAIDRAPYWCDISSAITVALNVAIPATSLCINRRLYNIASCQTASISRADKRRQVIIDFAIALGLPILQIPLHLVVQGHRYDILEQVGCRPTTYNTIPAYPLSYLWPNIIGLISMVYGVLTLRAFMKRRQQFSQFLSSSSGISIGRYFRLMCLAMVEIFINTPISAYGLYLNATHTKIQPWISWANTHYEFNIISQYPAIIWRSSEITLLISELTRWSLILGAFVFFAFFGFADEARKHYRLAFRFIGKRLGFSFPTIPSLSSLREKKSSLLPTSNPSKPPRSLVLPHLSTISARDSVTSVAATSIRHSDLKSDCSSPTIQQTPPPAYKSFPISPSTSSSFSATLDSHDSYDASETHSTTRGIAL</sequence>
<keyword evidence="4 11" id="KW-0812">Transmembrane</keyword>
<organism evidence="12 13">
    <name type="scientific">Marasmiellus scandens</name>
    <dbReference type="NCBI Taxonomy" id="2682957"/>
    <lineage>
        <taxon>Eukaryota</taxon>
        <taxon>Fungi</taxon>
        <taxon>Dikarya</taxon>
        <taxon>Basidiomycota</taxon>
        <taxon>Agaricomycotina</taxon>
        <taxon>Agaricomycetes</taxon>
        <taxon>Agaricomycetidae</taxon>
        <taxon>Agaricales</taxon>
        <taxon>Marasmiineae</taxon>
        <taxon>Omphalotaceae</taxon>
        <taxon>Marasmiellus</taxon>
    </lineage>
</organism>
<evidence type="ECO:0000256" key="1">
    <source>
        <dbReference type="ARBA" id="ARBA00004141"/>
    </source>
</evidence>
<evidence type="ECO:0000256" key="8">
    <source>
        <dbReference type="ARBA" id="ARBA00023170"/>
    </source>
</evidence>
<reference evidence="12 13" key="1">
    <citation type="submission" date="2024-01" db="EMBL/GenBank/DDBJ databases">
        <title>A draft genome for the cacao thread blight pathogen Marasmiellus scandens.</title>
        <authorList>
            <person name="Baruah I.K."/>
            <person name="Leung J."/>
            <person name="Bukari Y."/>
            <person name="Amoako-Attah I."/>
            <person name="Meinhardt L.W."/>
            <person name="Bailey B.A."/>
            <person name="Cohen S.P."/>
        </authorList>
    </citation>
    <scope>NUCLEOTIDE SEQUENCE [LARGE SCALE GENOMIC DNA]</scope>
    <source>
        <strain evidence="12 13">GH-19</strain>
    </source>
</reference>
<dbReference type="EMBL" id="JBANRG010000111">
    <property type="protein sequence ID" value="KAK7435127.1"/>
    <property type="molecule type" value="Genomic_DNA"/>
</dbReference>
<feature type="transmembrane region" description="Helical" evidence="11">
    <location>
        <begin position="113"/>
        <end position="134"/>
    </location>
</feature>
<comment type="caution">
    <text evidence="12">The sequence shown here is derived from an EMBL/GenBank/DDBJ whole genome shotgun (WGS) entry which is preliminary data.</text>
</comment>
<keyword evidence="8 12" id="KW-0675">Receptor</keyword>
<feature type="region of interest" description="Disordered" evidence="10">
    <location>
        <begin position="369"/>
        <end position="423"/>
    </location>
</feature>